<dbReference type="PANTHER" id="PTHR45754:SF3">
    <property type="entry name" value="METHYLENETETRAHYDROFOLATE REDUCTASE (NADPH)"/>
    <property type="match status" value="1"/>
</dbReference>
<evidence type="ECO:0000256" key="1">
    <source>
        <dbReference type="ARBA" id="ARBA00001974"/>
    </source>
</evidence>
<dbReference type="AlphaFoldDB" id="A0A401G0V5"/>
<keyword evidence="6 9" id="KW-0560">Oxidoreductase</keyword>
<evidence type="ECO:0000313" key="11">
    <source>
        <dbReference type="Proteomes" id="UP000288096"/>
    </source>
</evidence>
<dbReference type="GO" id="GO:0106312">
    <property type="term" value="F:methylenetetrahydrofolate reductase (NADH) activity"/>
    <property type="evidence" value="ECO:0007669"/>
    <property type="project" value="UniProtKB-EC"/>
</dbReference>
<dbReference type="EMBL" id="BEXT01000001">
    <property type="protein sequence ID" value="GBC62850.1"/>
    <property type="molecule type" value="Genomic_DNA"/>
</dbReference>
<dbReference type="GO" id="GO:0009086">
    <property type="term" value="P:methionine biosynthetic process"/>
    <property type="evidence" value="ECO:0007669"/>
    <property type="project" value="TreeGrafter"/>
</dbReference>
<dbReference type="CDD" id="cd00537">
    <property type="entry name" value="MTHFR"/>
    <property type="match status" value="1"/>
</dbReference>
<evidence type="ECO:0000256" key="6">
    <source>
        <dbReference type="ARBA" id="ARBA00023002"/>
    </source>
</evidence>
<comment type="catalytic activity">
    <reaction evidence="8">
        <text>(6S)-5-methyl-5,6,7,8-tetrahydrofolate + NAD(+) = (6R)-5,10-methylene-5,6,7,8-tetrahydrofolate + NADH + H(+)</text>
        <dbReference type="Rhea" id="RHEA:19821"/>
        <dbReference type="ChEBI" id="CHEBI:15378"/>
        <dbReference type="ChEBI" id="CHEBI:15636"/>
        <dbReference type="ChEBI" id="CHEBI:18608"/>
        <dbReference type="ChEBI" id="CHEBI:57540"/>
        <dbReference type="ChEBI" id="CHEBI:57945"/>
        <dbReference type="EC" id="1.5.1.54"/>
    </reaction>
    <physiologicalReaction direction="right-to-left" evidence="8">
        <dbReference type="Rhea" id="RHEA:19823"/>
    </physiologicalReaction>
</comment>
<comment type="similarity">
    <text evidence="3 9">Belongs to the methylenetetrahydrofolate reductase family.</text>
</comment>
<dbReference type="SUPFAM" id="SSF51730">
    <property type="entry name" value="FAD-linked oxidoreductase"/>
    <property type="match status" value="1"/>
</dbReference>
<sequence length="318" mass="35145">MKSGSNLEKVLKAGHFAFTGELGPPRSANVEAVREKARFLKGMVDSVNITDNQTAMVRMASWAASLIAIEEGLEPNYQMVCRDRNRLAMQADILGASAHGIRNMLCLSGDHQQFGDHPYAKGVFDIDSTQLIAMTKKMRDESKFLGGADIDTPPKIFIGAAANPFAEPFEWRVHRLAKKIEAGADFIQTQCIYNMKKMREWVRLANEMGLTEKVAILAGVTPMKSLGMARYMKKSVPGMDVPDEVINRLKGAGKGKYAKEGIKMACEQIEEFKEMKGVAGVHLMAIEWEHKVPEIAELAGVLPRPTFDDEPETTEAAE</sequence>
<dbReference type="GO" id="GO:0071949">
    <property type="term" value="F:FAD binding"/>
    <property type="evidence" value="ECO:0007669"/>
    <property type="project" value="TreeGrafter"/>
</dbReference>
<evidence type="ECO:0000256" key="7">
    <source>
        <dbReference type="ARBA" id="ARBA00034478"/>
    </source>
</evidence>
<dbReference type="GO" id="GO:0005829">
    <property type="term" value="C:cytosol"/>
    <property type="evidence" value="ECO:0007669"/>
    <property type="project" value="TreeGrafter"/>
</dbReference>
<evidence type="ECO:0000256" key="2">
    <source>
        <dbReference type="ARBA" id="ARBA00004777"/>
    </source>
</evidence>
<dbReference type="Gene3D" id="3.20.20.220">
    <property type="match status" value="1"/>
</dbReference>
<evidence type="ECO:0000256" key="8">
    <source>
        <dbReference type="ARBA" id="ARBA00048628"/>
    </source>
</evidence>
<dbReference type="PANTHER" id="PTHR45754">
    <property type="entry name" value="METHYLENETETRAHYDROFOLATE REDUCTASE"/>
    <property type="match status" value="1"/>
</dbReference>
<dbReference type="OrthoDB" id="5428919at2"/>
<evidence type="ECO:0000256" key="5">
    <source>
        <dbReference type="ARBA" id="ARBA00022827"/>
    </source>
</evidence>
<name>A0A401G0V5_9BACT</name>
<accession>A0A401G0V5</accession>
<reference evidence="11" key="1">
    <citation type="submission" date="2017-11" db="EMBL/GenBank/DDBJ databases">
        <authorList>
            <person name="Watanabe M."/>
            <person name="Kojima H."/>
        </authorList>
    </citation>
    <scope>NUCLEOTIDE SEQUENCE [LARGE SCALE GENOMIC DNA]</scope>
    <source>
        <strain evidence="11">Tokyo 01</strain>
    </source>
</reference>
<evidence type="ECO:0000256" key="4">
    <source>
        <dbReference type="ARBA" id="ARBA00022630"/>
    </source>
</evidence>
<comment type="caution">
    <text evidence="10">The sequence shown here is derived from an EMBL/GenBank/DDBJ whole genome shotgun (WGS) entry which is preliminary data.</text>
</comment>
<keyword evidence="4 9" id="KW-0285">Flavoprotein</keyword>
<dbReference type="RefSeq" id="WP_124329990.1">
    <property type="nucleotide sequence ID" value="NZ_BEXT01000001.1"/>
</dbReference>
<comment type="cofactor">
    <cofactor evidence="1 9">
        <name>FAD</name>
        <dbReference type="ChEBI" id="CHEBI:57692"/>
    </cofactor>
</comment>
<dbReference type="UniPathway" id="UPA00193"/>
<gene>
    <name evidence="10" type="ORF">DENIS_3834</name>
</gene>
<dbReference type="Pfam" id="PF02219">
    <property type="entry name" value="MTHFR"/>
    <property type="match status" value="1"/>
</dbReference>
<evidence type="ECO:0000256" key="9">
    <source>
        <dbReference type="RuleBase" id="RU003862"/>
    </source>
</evidence>
<protein>
    <recommendedName>
        <fullName evidence="9">Methylenetetrahydrofolate reductase</fullName>
    </recommendedName>
</protein>
<evidence type="ECO:0000313" key="10">
    <source>
        <dbReference type="EMBL" id="GBC62850.1"/>
    </source>
</evidence>
<dbReference type="Proteomes" id="UP000288096">
    <property type="component" value="Unassembled WGS sequence"/>
</dbReference>
<keyword evidence="5 9" id="KW-0274">FAD</keyword>
<dbReference type="InterPro" id="IPR003171">
    <property type="entry name" value="Mehydrof_redctse-like"/>
</dbReference>
<comment type="pathway">
    <text evidence="7">Amino-acid biosynthesis; L-methionine biosynthesis via de novo pathway.</text>
</comment>
<organism evidence="10 11">
    <name type="scientific">Desulfonema ishimotonii</name>
    <dbReference type="NCBI Taxonomy" id="45657"/>
    <lineage>
        <taxon>Bacteria</taxon>
        <taxon>Pseudomonadati</taxon>
        <taxon>Thermodesulfobacteriota</taxon>
        <taxon>Desulfobacteria</taxon>
        <taxon>Desulfobacterales</taxon>
        <taxon>Desulfococcaceae</taxon>
        <taxon>Desulfonema</taxon>
    </lineage>
</organism>
<reference evidence="11" key="2">
    <citation type="submission" date="2019-01" db="EMBL/GenBank/DDBJ databases">
        <title>Genome sequence of Desulfonema ishimotonii strain Tokyo 01.</title>
        <authorList>
            <person name="Fukui M."/>
        </authorList>
    </citation>
    <scope>NUCLEOTIDE SEQUENCE [LARGE SCALE GENOMIC DNA]</scope>
    <source>
        <strain evidence="11">Tokyo 01</strain>
    </source>
</reference>
<comment type="pathway">
    <text evidence="2 9">One-carbon metabolism; tetrahydrofolate interconversion.</text>
</comment>
<keyword evidence="11" id="KW-1185">Reference proteome</keyword>
<dbReference type="InterPro" id="IPR029041">
    <property type="entry name" value="FAD-linked_oxidoreductase-like"/>
</dbReference>
<proteinExistence type="inferred from homology"/>
<evidence type="ECO:0000256" key="3">
    <source>
        <dbReference type="ARBA" id="ARBA00006743"/>
    </source>
</evidence>
<dbReference type="GO" id="GO:0035999">
    <property type="term" value="P:tetrahydrofolate interconversion"/>
    <property type="evidence" value="ECO:0007669"/>
    <property type="project" value="UniProtKB-UniPathway"/>
</dbReference>